<reference evidence="2" key="2">
    <citation type="journal article" date="2021" name="Genome Biol. Evol.">
        <title>Developing a high-quality reference genome for a parasitic bivalve with doubly uniparental inheritance (Bivalvia: Unionida).</title>
        <authorList>
            <person name="Smith C.H."/>
        </authorList>
    </citation>
    <scope>NUCLEOTIDE SEQUENCE</scope>
    <source>
        <strain evidence="2">CHS0354</strain>
        <tissue evidence="2">Mantle</tissue>
    </source>
</reference>
<evidence type="ECO:0000313" key="2">
    <source>
        <dbReference type="EMBL" id="KAK3606353.1"/>
    </source>
</evidence>
<gene>
    <name evidence="2" type="ORF">CHS0354_041989</name>
</gene>
<keyword evidence="1" id="KW-1133">Transmembrane helix</keyword>
<comment type="caution">
    <text evidence="2">The sequence shown here is derived from an EMBL/GenBank/DDBJ whole genome shotgun (WGS) entry which is preliminary data.</text>
</comment>
<dbReference type="Proteomes" id="UP001195483">
    <property type="component" value="Unassembled WGS sequence"/>
</dbReference>
<organism evidence="2 3">
    <name type="scientific">Potamilus streckersoni</name>
    <dbReference type="NCBI Taxonomy" id="2493646"/>
    <lineage>
        <taxon>Eukaryota</taxon>
        <taxon>Metazoa</taxon>
        <taxon>Spiralia</taxon>
        <taxon>Lophotrochozoa</taxon>
        <taxon>Mollusca</taxon>
        <taxon>Bivalvia</taxon>
        <taxon>Autobranchia</taxon>
        <taxon>Heteroconchia</taxon>
        <taxon>Palaeoheterodonta</taxon>
        <taxon>Unionida</taxon>
        <taxon>Unionoidea</taxon>
        <taxon>Unionidae</taxon>
        <taxon>Ambleminae</taxon>
        <taxon>Lampsilini</taxon>
        <taxon>Potamilus</taxon>
    </lineage>
</organism>
<keyword evidence="1" id="KW-0812">Transmembrane</keyword>
<dbReference type="AlphaFoldDB" id="A0AAE0TAU8"/>
<reference evidence="2" key="3">
    <citation type="submission" date="2023-05" db="EMBL/GenBank/DDBJ databases">
        <authorList>
            <person name="Smith C.H."/>
        </authorList>
    </citation>
    <scope>NUCLEOTIDE SEQUENCE</scope>
    <source>
        <strain evidence="2">CHS0354</strain>
        <tissue evidence="2">Mantle</tissue>
    </source>
</reference>
<keyword evidence="1" id="KW-0472">Membrane</keyword>
<name>A0AAE0TAU8_9BIVA</name>
<feature type="transmembrane region" description="Helical" evidence="1">
    <location>
        <begin position="149"/>
        <end position="170"/>
    </location>
</feature>
<protein>
    <recommendedName>
        <fullName evidence="4">Ig-like domain-containing protein</fullName>
    </recommendedName>
</protein>
<accession>A0AAE0TAU8</accession>
<reference evidence="2" key="1">
    <citation type="journal article" date="2021" name="Genome Biol. Evol.">
        <title>A High-Quality Reference Genome for a Parasitic Bivalve with Doubly Uniparental Inheritance (Bivalvia: Unionida).</title>
        <authorList>
            <person name="Smith C.H."/>
        </authorList>
    </citation>
    <scope>NUCLEOTIDE SEQUENCE</scope>
    <source>
        <strain evidence="2">CHS0354</strain>
    </source>
</reference>
<proteinExistence type="predicted"/>
<dbReference type="EMBL" id="JAEAOA010002352">
    <property type="protein sequence ID" value="KAK3606353.1"/>
    <property type="molecule type" value="Genomic_DNA"/>
</dbReference>
<evidence type="ECO:0008006" key="4">
    <source>
        <dbReference type="Google" id="ProtNLM"/>
    </source>
</evidence>
<evidence type="ECO:0000313" key="3">
    <source>
        <dbReference type="Proteomes" id="UP001195483"/>
    </source>
</evidence>
<evidence type="ECO:0000256" key="1">
    <source>
        <dbReference type="SAM" id="Phobius"/>
    </source>
</evidence>
<sequence>MKAGYAERQDFYSSKDLKMLTQMIFLVLVLPLPVRCQTYTWAYSTYLDVEFSFSCNDTRIILTDGDEVVWKTPQQRELRPGHNDSDYLVVDLHDIPGHDLMIKNVSHDLHGTYVCMVYNNGTLRKKAIRGLNLYEPLHRNLMERFTKNIIVGVISSLVFSVPVVTLCMVLKFRYMTNEEKERIKMKKSKVREMASLGYVDPSEKVKVKDFEGKGCYDNPVVTPL</sequence>
<keyword evidence="3" id="KW-1185">Reference proteome</keyword>